<feature type="region of interest" description="Disordered" evidence="1">
    <location>
        <begin position="74"/>
        <end position="106"/>
    </location>
</feature>
<evidence type="ECO:0000313" key="2">
    <source>
        <dbReference type="EMBL" id="MBW0506245.1"/>
    </source>
</evidence>
<keyword evidence="3" id="KW-1185">Reference proteome</keyword>
<dbReference type="EMBL" id="AVOT02018967">
    <property type="protein sequence ID" value="MBW0506245.1"/>
    <property type="molecule type" value="Genomic_DNA"/>
</dbReference>
<accession>A0A9Q3HLP8</accession>
<feature type="compositionally biased region" description="Basic and acidic residues" evidence="1">
    <location>
        <begin position="84"/>
        <end position="98"/>
    </location>
</feature>
<evidence type="ECO:0000313" key="3">
    <source>
        <dbReference type="Proteomes" id="UP000765509"/>
    </source>
</evidence>
<gene>
    <name evidence="2" type="ORF">O181_045960</name>
</gene>
<organism evidence="2 3">
    <name type="scientific">Austropuccinia psidii MF-1</name>
    <dbReference type="NCBI Taxonomy" id="1389203"/>
    <lineage>
        <taxon>Eukaryota</taxon>
        <taxon>Fungi</taxon>
        <taxon>Dikarya</taxon>
        <taxon>Basidiomycota</taxon>
        <taxon>Pucciniomycotina</taxon>
        <taxon>Pucciniomycetes</taxon>
        <taxon>Pucciniales</taxon>
        <taxon>Sphaerophragmiaceae</taxon>
        <taxon>Austropuccinia</taxon>
    </lineage>
</organism>
<comment type="caution">
    <text evidence="2">The sequence shown here is derived from an EMBL/GenBank/DDBJ whole genome shotgun (WGS) entry which is preliminary data.</text>
</comment>
<name>A0A9Q3HLP8_9BASI</name>
<evidence type="ECO:0000256" key="1">
    <source>
        <dbReference type="SAM" id="MobiDB-lite"/>
    </source>
</evidence>
<protein>
    <submittedName>
        <fullName evidence="2">Uncharacterized protein</fullName>
    </submittedName>
</protein>
<dbReference type="Proteomes" id="UP000765509">
    <property type="component" value="Unassembled WGS sequence"/>
</dbReference>
<proteinExistence type="predicted"/>
<sequence>MHPRQPLKCYYFFEEGHSTIRCNHLTEDLERRIVLKHGGKYIFPNFQRVPREGPISEKKFGRQFNKEQDNFTKKMMEKSNSPPKKQETTVVEERKGEKATAIAQIE</sequence>
<reference evidence="2" key="1">
    <citation type="submission" date="2021-03" db="EMBL/GenBank/DDBJ databases">
        <title>Draft genome sequence of rust myrtle Austropuccinia psidii MF-1, a brazilian biotype.</title>
        <authorList>
            <person name="Quecine M.C."/>
            <person name="Pachon D.M.R."/>
            <person name="Bonatelli M.L."/>
            <person name="Correr F.H."/>
            <person name="Franceschini L.M."/>
            <person name="Leite T.F."/>
            <person name="Margarido G.R.A."/>
            <person name="Almeida C.A."/>
            <person name="Ferrarezi J.A."/>
            <person name="Labate C.A."/>
        </authorList>
    </citation>
    <scope>NUCLEOTIDE SEQUENCE</scope>
    <source>
        <strain evidence="2">MF-1</strain>
    </source>
</reference>
<dbReference type="OrthoDB" id="2518564at2759"/>
<dbReference type="AlphaFoldDB" id="A0A9Q3HLP8"/>